<dbReference type="RefSeq" id="WP_073186622.1">
    <property type="nucleotide sequence ID" value="NZ_FQZG01000017.1"/>
</dbReference>
<accession>A0A1M6EHP6</accession>
<evidence type="ECO:0000313" key="4">
    <source>
        <dbReference type="EMBL" id="SHI84994.1"/>
    </source>
</evidence>
<dbReference type="InterPro" id="IPR036322">
    <property type="entry name" value="WD40_repeat_dom_sf"/>
</dbReference>
<dbReference type="InterPro" id="IPR027417">
    <property type="entry name" value="P-loop_NTPase"/>
</dbReference>
<feature type="domain" description="HTH cro/C1-type" evidence="3">
    <location>
        <begin position="16"/>
        <end position="51"/>
    </location>
</feature>
<dbReference type="PANTHER" id="PTHR22847">
    <property type="entry name" value="WD40 REPEAT PROTEIN"/>
    <property type="match status" value="1"/>
</dbReference>
<evidence type="ECO:0000259" key="3">
    <source>
        <dbReference type="PROSITE" id="PS50943"/>
    </source>
</evidence>
<proteinExistence type="predicted"/>
<dbReference type="SUPFAM" id="SSF50978">
    <property type="entry name" value="WD40 repeat-like"/>
    <property type="match status" value="1"/>
</dbReference>
<dbReference type="InterPro" id="IPR001680">
    <property type="entry name" value="WD40_rpt"/>
</dbReference>
<name>A0A1M6EHP6_9ACTN</name>
<dbReference type="Pfam" id="PF20703">
    <property type="entry name" value="nSTAND1"/>
    <property type="match status" value="2"/>
</dbReference>
<dbReference type="Gene3D" id="2.130.10.10">
    <property type="entry name" value="YVTN repeat-like/Quinoprotein amine dehydrogenase"/>
    <property type="match status" value="2"/>
</dbReference>
<evidence type="ECO:0000256" key="1">
    <source>
        <dbReference type="ARBA" id="ARBA00022574"/>
    </source>
</evidence>
<dbReference type="Pfam" id="PF01381">
    <property type="entry name" value="HTH_3"/>
    <property type="match status" value="1"/>
</dbReference>
<dbReference type="SMART" id="SM00530">
    <property type="entry name" value="HTH_XRE"/>
    <property type="match status" value="1"/>
</dbReference>
<dbReference type="PROSITE" id="PS50943">
    <property type="entry name" value="HTH_CROC1"/>
    <property type="match status" value="1"/>
</dbReference>
<dbReference type="InterPro" id="IPR015943">
    <property type="entry name" value="WD40/YVTN_repeat-like_dom_sf"/>
</dbReference>
<evidence type="ECO:0000313" key="5">
    <source>
        <dbReference type="Proteomes" id="UP000184512"/>
    </source>
</evidence>
<dbReference type="InterPro" id="IPR001387">
    <property type="entry name" value="Cro/C1-type_HTH"/>
</dbReference>
<keyword evidence="1" id="KW-0853">WD repeat</keyword>
<dbReference type="SUPFAM" id="SSF101908">
    <property type="entry name" value="Putative isomerase YbhE"/>
    <property type="match status" value="1"/>
</dbReference>
<reference evidence="4 5" key="1">
    <citation type="submission" date="2016-11" db="EMBL/GenBank/DDBJ databases">
        <authorList>
            <person name="Jaros S."/>
            <person name="Januszkiewicz K."/>
            <person name="Wedrychowicz H."/>
        </authorList>
    </citation>
    <scope>NUCLEOTIDE SEQUENCE [LARGE SCALE GENOMIC DNA]</scope>
    <source>
        <strain evidence="4 5">DSM 12906</strain>
    </source>
</reference>
<dbReference type="SUPFAM" id="SSF52540">
    <property type="entry name" value="P-loop containing nucleoside triphosphate hydrolases"/>
    <property type="match status" value="1"/>
</dbReference>
<gene>
    <name evidence="4" type="ORF">SAMN02745244_01192</name>
</gene>
<dbReference type="CDD" id="cd00093">
    <property type="entry name" value="HTH_XRE"/>
    <property type="match status" value="1"/>
</dbReference>
<dbReference type="STRING" id="1123357.SAMN02745244_01192"/>
<protein>
    <submittedName>
        <fullName evidence="4">WD40 repeat</fullName>
    </submittedName>
</protein>
<keyword evidence="5" id="KW-1185">Reference proteome</keyword>
<organism evidence="4 5">
    <name type="scientific">Tessaracoccus bendigoensis DSM 12906</name>
    <dbReference type="NCBI Taxonomy" id="1123357"/>
    <lineage>
        <taxon>Bacteria</taxon>
        <taxon>Bacillati</taxon>
        <taxon>Actinomycetota</taxon>
        <taxon>Actinomycetes</taxon>
        <taxon>Propionibacteriales</taxon>
        <taxon>Propionibacteriaceae</taxon>
        <taxon>Tessaracoccus</taxon>
    </lineage>
</organism>
<dbReference type="SMART" id="SM00320">
    <property type="entry name" value="WD40"/>
    <property type="match status" value="4"/>
</dbReference>
<dbReference type="AlphaFoldDB" id="A0A1M6EHP6"/>
<dbReference type="OrthoDB" id="134501at2"/>
<evidence type="ECO:0000256" key="2">
    <source>
        <dbReference type="ARBA" id="ARBA00022737"/>
    </source>
</evidence>
<sequence>MQLPGTRERLVDALGAARKARGISIRSASALIGLPPSTIQGWFEGKHLPTQALTPKFLDLLTHLGLAASDEDRRLWADALAAIRSVRQVSESPYAGLNPYSAEQARLYFGRERSLGKLVDACLRPSDDETSRIIILLGESGSGKSSLLAAGLIGRETSRGGALSHLKPVQVAPAGIAAQELTSAPTLLVIDQFEDLDQLPPEEQQAAMERLGTLPENTICVLGLRADAIGLAMRHEWLAQDLTTPVVLGPIPEDAFVRIIERPALQHGRAVAPELTQLLIRDIYAYGEPAPGVVLPLLSNALRRCWEESKGATLTPADYLATGGLWAALNQEADAIFDRFSPAEQKTARRLLLSLFNVDGAAALRRRIPVSALTPEMAEVSEPFVASRILARVDDHLMVAHDALLLHWHRLASWVEAAQTTLLLGRRIHLAAQLWDEGGRTNDTLMPAEAQLWRAWADSDEATVLSATEHAFIDASCELGEATVVEQRRTIARMRVRQYVALVAGGLALAMSVVTIAASARSEDFRRQGEAATRAAQSRQVALISDEVRGSSPNVAGQLSVASRRLDDNVQSRSSLLTSVAANPPIRATGPSGNTMLATSATGRLIVRGDSEGKLSIWRDGDIRLTPQSLASGGGQLFSLSLRETGSRILLLVAGQKTAAVWDITGQPEKLIDSGEKTVGYSTTWQGDTALIGTLDGQIHRFDLTDPSRPLRLPDLQLGEETQVTALAASGSWILAGGRRDRIEVFADDGTARGPLTTSGTVRALTTSPDEATFVSGSSRGEATIWDATTLGKKRSQTTTTAINAVAYQGDVLWLAGSFGAVEAYSASGLLLRTLPGRSIVTSVVPAGDNILTGSTEGDTSFWSAPGDVVLASAQGVSHYDVIRSTNGLLIGTDTGAVMMAFTDGRWTELPLAPAPDGSGYNPYYAIDLEGDTVVNQTNDGSLVTFTRTDGHYEVAGEQPMPTGMADIQLSPDGSQLAVAYQGQAGYRLYTESDAGWVLNSTLNAWPGRSAFSDDGALFAAMSVDGKQFGLWSMAGDVPEELVIHPTSEDTVPVSFTFAPDGTLAVSDDGGWITLYDVSAPDTPEPIHRLGDARGALSQIQFTEDGSQLLASSRAGELWVWSKTDSGWPLDLMLRPGGPNVTGVDSYAGWYVMSLDNGTTVAWEDDPATARNQLCRSFGSALSPAEWERLVPGVPFIDGCKKA</sequence>
<keyword evidence="2" id="KW-0677">Repeat</keyword>
<dbReference type="InterPro" id="IPR049052">
    <property type="entry name" value="nSTAND1"/>
</dbReference>
<dbReference type="PANTHER" id="PTHR22847:SF637">
    <property type="entry name" value="WD REPEAT DOMAIN 5B"/>
    <property type="match status" value="1"/>
</dbReference>
<dbReference type="Proteomes" id="UP000184512">
    <property type="component" value="Unassembled WGS sequence"/>
</dbReference>
<dbReference type="EMBL" id="FQZG01000017">
    <property type="protein sequence ID" value="SHI84994.1"/>
    <property type="molecule type" value="Genomic_DNA"/>
</dbReference>